<gene>
    <name evidence="3" type="ORF">HUG17_2990</name>
</gene>
<feature type="region of interest" description="Disordered" evidence="2">
    <location>
        <begin position="183"/>
        <end position="239"/>
    </location>
</feature>
<dbReference type="EMBL" id="SDOV01000007">
    <property type="protein sequence ID" value="KAH7638957.1"/>
    <property type="molecule type" value="Genomic_DNA"/>
</dbReference>
<feature type="compositionally biased region" description="Acidic residues" evidence="2">
    <location>
        <begin position="152"/>
        <end position="164"/>
    </location>
</feature>
<dbReference type="Proteomes" id="UP000828236">
    <property type="component" value="Unassembled WGS sequence"/>
</dbReference>
<protein>
    <submittedName>
        <fullName evidence="3">Uncharacterized protein</fullName>
    </submittedName>
</protein>
<name>A0A9D4NVM0_DERFA</name>
<comment type="caution">
    <text evidence="3">The sequence shown here is derived from an EMBL/GenBank/DDBJ whole genome shotgun (WGS) entry which is preliminary data.</text>
</comment>
<feature type="region of interest" description="Disordered" evidence="2">
    <location>
        <begin position="1"/>
        <end position="20"/>
    </location>
</feature>
<sequence length="653" mass="76160">MDDQQKPGPSGQKSGMPGNFDDILRYFNIVRDDHDESEIDEKPFDDQWENDGSGFLFEPNDDFNFNFNRPEFDANDVAEIDRLLANYMDNSGLNDDEIELQEHEIFVNPNLYKLKFNEKKMFRLFRENMLYDPMDDIIEKIESKKRKHLTTEDDSCCSDSDNDDGDAHSNSIIGGECTSEISLYSDDDDNNDSTYRRKKHKTTERLGGTTPLEQGSIDAPLPSSSNTMAISPKKEDSIEPQPICRKLRRPTLRKDYLSSLPRHGNVFNLIRYSCTSRIAQDFLKTSEGRQQVLDAIQNCRNISTMIIPEEETAKPSKVLLISQQNFKKSKSANHKFRNSGWHRQLNQGVKMESFLFQTNFRFLKKNLNQSWFIEEDKPIEKNTAPINFINDHGCFKTIPIELSILCDRNERQRKELKNEIAKHSIKIELKDLSKQRSNFEESKAKLLKKLHEPHSDMVEKIETSIILDENWLRNQQMVVLKPKPLSTKSISTDAIDIDEFRTMRIKELNDSVNKISGDDLWKNFIELDRKCKKMHGESRPNDPYNYFQMSKNFHYISSDSICMPIVKRIKPDIFDDADDLKHLWIRMKSSKEFPSEHFLRQTEKLIHGRTQMLRLESSSQRPDYIQMHGMAAVLESMADNQLPFSPFFSINQQ</sequence>
<organism evidence="3">
    <name type="scientific">Dermatophagoides farinae</name>
    <name type="common">American house dust mite</name>
    <dbReference type="NCBI Taxonomy" id="6954"/>
    <lineage>
        <taxon>Eukaryota</taxon>
        <taxon>Metazoa</taxon>
        <taxon>Ecdysozoa</taxon>
        <taxon>Arthropoda</taxon>
        <taxon>Chelicerata</taxon>
        <taxon>Arachnida</taxon>
        <taxon>Acari</taxon>
        <taxon>Acariformes</taxon>
        <taxon>Sarcoptiformes</taxon>
        <taxon>Astigmata</taxon>
        <taxon>Psoroptidia</taxon>
        <taxon>Analgoidea</taxon>
        <taxon>Pyroglyphidae</taxon>
        <taxon>Dermatophagoidinae</taxon>
        <taxon>Dermatophagoides</taxon>
    </lineage>
</organism>
<feature type="region of interest" description="Disordered" evidence="2">
    <location>
        <begin position="149"/>
        <end position="171"/>
    </location>
</feature>
<keyword evidence="1" id="KW-0175">Coiled coil</keyword>
<evidence type="ECO:0000256" key="2">
    <source>
        <dbReference type="SAM" id="MobiDB-lite"/>
    </source>
</evidence>
<evidence type="ECO:0000256" key="1">
    <source>
        <dbReference type="SAM" id="Coils"/>
    </source>
</evidence>
<proteinExistence type="predicted"/>
<evidence type="ECO:0000313" key="3">
    <source>
        <dbReference type="EMBL" id="KAH7638957.1"/>
    </source>
</evidence>
<feature type="coiled-coil region" evidence="1">
    <location>
        <begin position="406"/>
        <end position="449"/>
    </location>
</feature>
<dbReference type="OrthoDB" id="10357742at2759"/>
<accession>A0A9D4NVM0</accession>
<dbReference type="AlphaFoldDB" id="A0A9D4NVM0"/>
<reference evidence="3" key="1">
    <citation type="submission" date="2020-06" db="EMBL/GenBank/DDBJ databases">
        <authorList>
            <person name="Ji K."/>
            <person name="Li J."/>
        </authorList>
    </citation>
    <scope>NUCLEOTIDE SEQUENCE</scope>
    <source>
        <strain evidence="3">JKM2019</strain>
        <tissue evidence="3">Whole body</tissue>
    </source>
</reference>
<reference evidence="3" key="2">
    <citation type="journal article" date="2021" name="World Allergy Organ. J.">
        <title>Chromosome-level assembly of Dermatophagoides farinae genome and transcriptome reveals two novel allergens Der f 37 and Der f 39.</title>
        <authorList>
            <person name="Chen J."/>
            <person name="Cai Z."/>
            <person name="Fan D."/>
            <person name="Hu J."/>
            <person name="Hou Y."/>
            <person name="He Y."/>
            <person name="Zhang Z."/>
            <person name="Zhao Z."/>
            <person name="Gao P."/>
            <person name="Hu W."/>
            <person name="Sun J."/>
            <person name="Li J."/>
            <person name="Ji K."/>
        </authorList>
    </citation>
    <scope>NUCLEOTIDE SEQUENCE</scope>
    <source>
        <strain evidence="3">JKM2019</strain>
    </source>
</reference>